<accession>A0ABU9SQ70</accession>
<comment type="caution">
    <text evidence="3">The sequence shown here is derived from an EMBL/GenBank/DDBJ whole genome shotgun (WGS) entry which is preliminary data.</text>
</comment>
<keyword evidence="2" id="KW-0472">Membrane</keyword>
<proteinExistence type="predicted"/>
<feature type="transmembrane region" description="Helical" evidence="2">
    <location>
        <begin position="277"/>
        <end position="297"/>
    </location>
</feature>
<keyword evidence="4" id="KW-1185">Reference proteome</keyword>
<protein>
    <submittedName>
        <fullName evidence="3">MFS transporter</fullName>
    </submittedName>
</protein>
<feature type="transmembrane region" description="Helical" evidence="2">
    <location>
        <begin position="84"/>
        <end position="104"/>
    </location>
</feature>
<dbReference type="RefSeq" id="WP_406954384.1">
    <property type="nucleotide sequence ID" value="NZ_JAYMRW010000031.1"/>
</dbReference>
<dbReference type="Proteomes" id="UP001390669">
    <property type="component" value="Unassembled WGS sequence"/>
</dbReference>
<dbReference type="CDD" id="cd06174">
    <property type="entry name" value="MFS"/>
    <property type="match status" value="1"/>
</dbReference>
<feature type="region of interest" description="Disordered" evidence="1">
    <location>
        <begin position="444"/>
        <end position="474"/>
    </location>
</feature>
<evidence type="ECO:0000313" key="3">
    <source>
        <dbReference type="EMBL" id="MEM5453078.1"/>
    </source>
</evidence>
<keyword evidence="2" id="KW-1133">Transmembrane helix</keyword>
<feature type="transmembrane region" description="Helical" evidence="2">
    <location>
        <begin position="306"/>
        <end position="325"/>
    </location>
</feature>
<reference evidence="3 4" key="1">
    <citation type="submission" date="2024-01" db="EMBL/GenBank/DDBJ databases">
        <title>The diversity of rhizobia nodulating Mimosa spp. in eleven states of Brazil covering several biomes is determined by host plant, location, and edaphic factors.</title>
        <authorList>
            <person name="Rouws L."/>
            <person name="Barauna A."/>
            <person name="Beukes C."/>
            <person name="De Faria S.M."/>
            <person name="Gross E."/>
            <person name="Dos Reis Junior F.B."/>
            <person name="Simon M."/>
            <person name="Maluk M."/>
            <person name="Odee D.W."/>
            <person name="Kenicer G."/>
            <person name="Young J.P.W."/>
            <person name="Reis V.M."/>
            <person name="Zilli J."/>
            <person name="James E.K."/>
        </authorList>
    </citation>
    <scope>NUCLEOTIDE SEQUENCE [LARGE SCALE GENOMIC DNA]</scope>
    <source>
        <strain evidence="3 4">JPY164</strain>
    </source>
</reference>
<feature type="transmembrane region" description="Helical" evidence="2">
    <location>
        <begin position="194"/>
        <end position="216"/>
    </location>
</feature>
<dbReference type="EMBL" id="JAYMRW010000031">
    <property type="protein sequence ID" value="MEM5453078.1"/>
    <property type="molecule type" value="Genomic_DNA"/>
</dbReference>
<evidence type="ECO:0000256" key="1">
    <source>
        <dbReference type="SAM" id="MobiDB-lite"/>
    </source>
</evidence>
<feature type="transmembrane region" description="Helical" evidence="2">
    <location>
        <begin position="168"/>
        <end position="188"/>
    </location>
</feature>
<gene>
    <name evidence="3" type="ORF">VSR33_37465</name>
</gene>
<sequence length="474" mass="52102">MVHQQREAPVAFVTPQTTNEYHRREKITTIDKYDRRAGKTEEQSAVSPPRTIYEAMSSPAQPARERPESPLQTAMSVVNGLLDLVLKMSALLLALPAVAILTYLRTIHRTDLFLPAVASAPGLFALLEATFILCAALLASFAGPSWLAAQIANTYGKDERPKLGAASFVLLTGFMSGAFFLLLCYLHDSAMPLWLKWIIGIACGLLIPVLLFALAWRSPRGFQMLTSTERTDRKMRTRQSVKRTLWGCASAVIALSTFVTFSYVFQLYGLSGNGWQTWLVGLLVFPASLLPGAMYLARRSWGDSRLAALGTSAMMVALTIFVLLMNGVSPEPLALLTMRAMSIAEKEPRTFELMTHDERSAWQALGFRFIQDSNFFPATIRFQFGDVRLLCVDPYDVASPYPGALEPLSGKLAKSTVPLTGCITPLKEEVRVVEPPATSALLPKIRRELQPAASGSDKPAESERSKAVAARKQN</sequence>
<organism evidence="3 4">
    <name type="scientific">Paraburkholderia guartelaensis</name>
    <dbReference type="NCBI Taxonomy" id="2546446"/>
    <lineage>
        <taxon>Bacteria</taxon>
        <taxon>Pseudomonadati</taxon>
        <taxon>Pseudomonadota</taxon>
        <taxon>Betaproteobacteria</taxon>
        <taxon>Burkholderiales</taxon>
        <taxon>Burkholderiaceae</taxon>
        <taxon>Paraburkholderia</taxon>
    </lineage>
</organism>
<feature type="transmembrane region" description="Helical" evidence="2">
    <location>
        <begin position="244"/>
        <end position="265"/>
    </location>
</feature>
<keyword evidence="2" id="KW-0812">Transmembrane</keyword>
<name>A0ABU9SQ70_9BURK</name>
<evidence type="ECO:0000256" key="2">
    <source>
        <dbReference type="SAM" id="Phobius"/>
    </source>
</evidence>
<feature type="transmembrane region" description="Helical" evidence="2">
    <location>
        <begin position="124"/>
        <end position="147"/>
    </location>
</feature>
<evidence type="ECO:0000313" key="4">
    <source>
        <dbReference type="Proteomes" id="UP001390669"/>
    </source>
</evidence>